<reference evidence="1" key="1">
    <citation type="submission" date="2017-04" db="EMBL/GenBank/DDBJ databases">
        <authorList>
            <person name="Varghese N."/>
            <person name="Submissions S."/>
        </authorList>
    </citation>
    <scope>NUCLEOTIDE SEQUENCE</scope>
    <source>
        <strain evidence="1">WTE2008</strain>
    </source>
</reference>
<proteinExistence type="predicted"/>
<evidence type="ECO:0000313" key="2">
    <source>
        <dbReference type="Proteomes" id="UP000192328"/>
    </source>
</evidence>
<gene>
    <name evidence="1" type="ORF">SAMN06297397_1544</name>
</gene>
<evidence type="ECO:0000313" key="1">
    <source>
        <dbReference type="EMBL" id="SMC58335.1"/>
    </source>
</evidence>
<accession>A0AC61PL15</accession>
<name>A0AC61PL15_9FIRM</name>
<protein>
    <submittedName>
        <fullName evidence="1">Uncharacterized protein</fullName>
    </submittedName>
</protein>
<comment type="caution">
    <text evidence="1">The sequence shown here is derived from an EMBL/GenBank/DDBJ whole genome shotgun (WGS) entry which is preliminary data.</text>
</comment>
<keyword evidence="2" id="KW-1185">Reference proteome</keyword>
<sequence>MKNNVKKLIAICLIIVSVFAVINAFADVVLKDDGGGHVHKFDEFWYSYNKPSQNLHINVYRCSCGKTERWYSSIDPSRPAGNID</sequence>
<organism evidence="1 2">
    <name type="scientific">Aristaeella lactis</name>
    <dbReference type="NCBI Taxonomy" id="3046383"/>
    <lineage>
        <taxon>Bacteria</taxon>
        <taxon>Bacillati</taxon>
        <taxon>Bacillota</taxon>
        <taxon>Clostridia</taxon>
        <taxon>Eubacteriales</taxon>
        <taxon>Aristaeellaceae</taxon>
        <taxon>Aristaeella</taxon>
    </lineage>
</organism>
<dbReference type="EMBL" id="FWXZ01000002">
    <property type="protein sequence ID" value="SMC58335.1"/>
    <property type="molecule type" value="Genomic_DNA"/>
</dbReference>
<dbReference type="Proteomes" id="UP000192328">
    <property type="component" value="Unassembled WGS sequence"/>
</dbReference>